<dbReference type="GO" id="GO:0007165">
    <property type="term" value="P:signal transduction"/>
    <property type="evidence" value="ECO:0007669"/>
    <property type="project" value="TreeGrafter"/>
</dbReference>
<dbReference type="InterPro" id="IPR001478">
    <property type="entry name" value="PDZ"/>
</dbReference>
<protein>
    <submittedName>
        <fullName evidence="8">Tail-specific protease</fullName>
        <ecNumber evidence="8">3.4.21.102</ecNumber>
    </submittedName>
</protein>
<feature type="region of interest" description="Disordered" evidence="6">
    <location>
        <begin position="117"/>
        <end position="156"/>
    </location>
</feature>
<dbReference type="OrthoDB" id="9812068at2"/>
<feature type="compositionally biased region" description="Basic and acidic residues" evidence="6">
    <location>
        <begin position="122"/>
        <end position="136"/>
    </location>
</feature>
<dbReference type="SMART" id="SM00245">
    <property type="entry name" value="TSPc"/>
    <property type="match status" value="1"/>
</dbReference>
<dbReference type="AlphaFoldDB" id="A0A517PY41"/>
<gene>
    <name evidence="8" type="primary">prc_2</name>
    <name evidence="8" type="ORF">HG66A1_61110</name>
</gene>
<dbReference type="Gene3D" id="2.30.42.10">
    <property type="match status" value="1"/>
</dbReference>
<dbReference type="CDD" id="cd07560">
    <property type="entry name" value="Peptidase_S41_CPP"/>
    <property type="match status" value="1"/>
</dbReference>
<dbReference type="SMART" id="SM00228">
    <property type="entry name" value="PDZ"/>
    <property type="match status" value="1"/>
</dbReference>
<reference evidence="8 9" key="1">
    <citation type="submission" date="2019-02" db="EMBL/GenBank/DDBJ databases">
        <title>Deep-cultivation of Planctomycetes and their phenomic and genomic characterization uncovers novel biology.</title>
        <authorList>
            <person name="Wiegand S."/>
            <person name="Jogler M."/>
            <person name="Boedeker C."/>
            <person name="Pinto D."/>
            <person name="Vollmers J."/>
            <person name="Rivas-Marin E."/>
            <person name="Kohn T."/>
            <person name="Peeters S.H."/>
            <person name="Heuer A."/>
            <person name="Rast P."/>
            <person name="Oberbeckmann S."/>
            <person name="Bunk B."/>
            <person name="Jeske O."/>
            <person name="Meyerdierks A."/>
            <person name="Storesund J.E."/>
            <person name="Kallscheuer N."/>
            <person name="Luecker S."/>
            <person name="Lage O.M."/>
            <person name="Pohl T."/>
            <person name="Merkel B.J."/>
            <person name="Hornburger P."/>
            <person name="Mueller R.-W."/>
            <person name="Bruemmer F."/>
            <person name="Labrenz M."/>
            <person name="Spormann A.M."/>
            <person name="Op den Camp H."/>
            <person name="Overmann J."/>
            <person name="Amann R."/>
            <person name="Jetten M.S.M."/>
            <person name="Mascher T."/>
            <person name="Medema M.H."/>
            <person name="Devos D.P."/>
            <person name="Kaster A.-K."/>
            <person name="Ovreas L."/>
            <person name="Rohde M."/>
            <person name="Galperin M.Y."/>
            <person name="Jogler C."/>
        </authorList>
    </citation>
    <scope>NUCLEOTIDE SEQUENCE [LARGE SCALE GENOMIC DNA]</scope>
    <source>
        <strain evidence="8 9">HG66A1</strain>
    </source>
</reference>
<keyword evidence="4 5" id="KW-0720">Serine protease</keyword>
<dbReference type="Gene3D" id="3.30.750.44">
    <property type="match status" value="1"/>
</dbReference>
<dbReference type="SUPFAM" id="SSF50156">
    <property type="entry name" value="PDZ domain-like"/>
    <property type="match status" value="1"/>
</dbReference>
<keyword evidence="9" id="KW-1185">Reference proteome</keyword>
<evidence type="ECO:0000259" key="7">
    <source>
        <dbReference type="PROSITE" id="PS50106"/>
    </source>
</evidence>
<dbReference type="Pfam" id="PF00595">
    <property type="entry name" value="PDZ"/>
    <property type="match status" value="1"/>
</dbReference>
<organism evidence="8 9">
    <name type="scientific">Gimesia chilikensis</name>
    <dbReference type="NCBI Taxonomy" id="2605989"/>
    <lineage>
        <taxon>Bacteria</taxon>
        <taxon>Pseudomonadati</taxon>
        <taxon>Planctomycetota</taxon>
        <taxon>Planctomycetia</taxon>
        <taxon>Planctomycetales</taxon>
        <taxon>Planctomycetaceae</taxon>
        <taxon>Gimesia</taxon>
    </lineage>
</organism>
<dbReference type="InterPro" id="IPR036034">
    <property type="entry name" value="PDZ_sf"/>
</dbReference>
<evidence type="ECO:0000313" key="9">
    <source>
        <dbReference type="Proteomes" id="UP000320421"/>
    </source>
</evidence>
<dbReference type="InterPro" id="IPR005151">
    <property type="entry name" value="Tail-specific_protease"/>
</dbReference>
<evidence type="ECO:0000256" key="5">
    <source>
        <dbReference type="RuleBase" id="RU004404"/>
    </source>
</evidence>
<evidence type="ECO:0000256" key="3">
    <source>
        <dbReference type="ARBA" id="ARBA00022801"/>
    </source>
</evidence>
<dbReference type="NCBIfam" id="TIGR00225">
    <property type="entry name" value="prc"/>
    <property type="match status" value="1"/>
</dbReference>
<dbReference type="PANTHER" id="PTHR32060:SF30">
    <property type="entry name" value="CARBOXY-TERMINAL PROCESSING PROTEASE CTPA"/>
    <property type="match status" value="1"/>
</dbReference>
<dbReference type="InterPro" id="IPR004447">
    <property type="entry name" value="Peptidase_S41A"/>
</dbReference>
<feature type="region of interest" description="Disordered" evidence="6">
    <location>
        <begin position="68"/>
        <end position="102"/>
    </location>
</feature>
<proteinExistence type="inferred from homology"/>
<evidence type="ECO:0000256" key="4">
    <source>
        <dbReference type="ARBA" id="ARBA00022825"/>
    </source>
</evidence>
<evidence type="ECO:0000256" key="1">
    <source>
        <dbReference type="ARBA" id="ARBA00009179"/>
    </source>
</evidence>
<keyword evidence="2 5" id="KW-0645">Protease</keyword>
<feature type="domain" description="PDZ" evidence="7">
    <location>
        <begin position="337"/>
        <end position="412"/>
    </location>
</feature>
<dbReference type="Pfam" id="PF03572">
    <property type="entry name" value="Peptidase_S41"/>
    <property type="match status" value="1"/>
</dbReference>
<evidence type="ECO:0000313" key="8">
    <source>
        <dbReference type="EMBL" id="QDT24279.1"/>
    </source>
</evidence>
<dbReference type="Proteomes" id="UP000320421">
    <property type="component" value="Chromosome"/>
</dbReference>
<dbReference type="PANTHER" id="PTHR32060">
    <property type="entry name" value="TAIL-SPECIFIC PROTEASE"/>
    <property type="match status" value="1"/>
</dbReference>
<dbReference type="PROSITE" id="PS50106">
    <property type="entry name" value="PDZ"/>
    <property type="match status" value="1"/>
</dbReference>
<dbReference type="InterPro" id="IPR029045">
    <property type="entry name" value="ClpP/crotonase-like_dom_sf"/>
</dbReference>
<dbReference type="CDD" id="cd06782">
    <property type="entry name" value="cpPDZ_CPP-like"/>
    <property type="match status" value="1"/>
</dbReference>
<dbReference type="EC" id="3.4.21.102" evidence="8"/>
<dbReference type="GO" id="GO:0004252">
    <property type="term" value="F:serine-type endopeptidase activity"/>
    <property type="evidence" value="ECO:0007669"/>
    <property type="project" value="UniProtKB-EC"/>
</dbReference>
<dbReference type="EMBL" id="CP036266">
    <property type="protein sequence ID" value="QDT24279.1"/>
    <property type="molecule type" value="Genomic_DNA"/>
</dbReference>
<dbReference type="GO" id="GO:0006508">
    <property type="term" value="P:proteolysis"/>
    <property type="evidence" value="ECO:0007669"/>
    <property type="project" value="UniProtKB-KW"/>
</dbReference>
<keyword evidence="3 5" id="KW-0378">Hydrolase</keyword>
<dbReference type="Gene3D" id="3.90.226.10">
    <property type="entry name" value="2-enoyl-CoA Hydratase, Chain A, domain 1"/>
    <property type="match status" value="1"/>
</dbReference>
<accession>A0A517PY41</accession>
<dbReference type="SUPFAM" id="SSF52096">
    <property type="entry name" value="ClpP/crotonase"/>
    <property type="match status" value="1"/>
</dbReference>
<evidence type="ECO:0000256" key="6">
    <source>
        <dbReference type="SAM" id="MobiDB-lite"/>
    </source>
</evidence>
<name>A0A517PY41_9PLAN</name>
<sequence length="670" mass="75439">MNRSQCKYNQTETVNSARLVVWGMVILLTAVFLSGCATFSHAAEYTPFQGNDYRSNYELSLDHEEDYRYRSPSNSDFAPIPRHRSDSDYQPAQRHRRFRPVSNELSMDDYDVRLKQLLSGEEYPKDRSRNRMRDQYPEQNYSVPDRRTRDSFQSDYDSQRLRELIRELQQKSLPQYDRERYDTRFPEQVPLDPNQELRAKISQRYNSQSVVGTLQTLDPQRAYSFYLEVNRMIDSRHVQPPSYDVRTKKSLQNLIFAVENQNFLRINRVSASPDQIRMAQNRWQQLMDQNPARSAQDAVTVLRQAADIAGSQLQMPATGVIYEFAYGSLEALDKHSRFEFTPTSSGSRVDAGGNNIVGVGVQLKTHDDGAVILRTLNGGSAAQAGLQRGDVIVGVNQRRLAGLSLDEVANLITGPAGSSVALEVRRESRTARVNLNRQAIRITNISEVKMVDSQQKIGLIRLEKFGEGTSQELDQALWKLHQQGMQSLIFDLRGNPGGLLTEAISVSNRFVPSGKIVSTRGRYQSDNTVETATHDQTWKMPLVVLVDGDSASASEIFAAAVQENRRGLIVGRKTYGKGTVQTHFPLQSVSGTFWLTTAKFYSPTGREMAGAGVTPDIPVNMSERELQNIGPVDQDLRAGINTIMSQRPGELVNNIPADRQASPQRFQFSG</sequence>
<comment type="similarity">
    <text evidence="1 5">Belongs to the peptidase S41A family.</text>
</comment>
<dbReference type="GO" id="GO:0030288">
    <property type="term" value="C:outer membrane-bounded periplasmic space"/>
    <property type="evidence" value="ECO:0007669"/>
    <property type="project" value="TreeGrafter"/>
</dbReference>
<evidence type="ECO:0000256" key="2">
    <source>
        <dbReference type="ARBA" id="ARBA00022670"/>
    </source>
</evidence>
<feature type="compositionally biased region" description="Basic and acidic residues" evidence="6">
    <location>
        <begin position="144"/>
        <end position="156"/>
    </location>
</feature>